<organism evidence="1 2">
    <name type="scientific">Shewanella benthica</name>
    <dbReference type="NCBI Taxonomy" id="43661"/>
    <lineage>
        <taxon>Bacteria</taxon>
        <taxon>Pseudomonadati</taxon>
        <taxon>Pseudomonadota</taxon>
        <taxon>Gammaproteobacteria</taxon>
        <taxon>Alteromonadales</taxon>
        <taxon>Shewanellaceae</taxon>
        <taxon>Shewanella</taxon>
    </lineage>
</organism>
<dbReference type="EMBL" id="LS483452">
    <property type="protein sequence ID" value="SQH76437.1"/>
    <property type="molecule type" value="Genomic_DNA"/>
</dbReference>
<gene>
    <name evidence="1" type="ORF">SHEWBE_2474</name>
</gene>
<sequence length="41" mass="4917">MMHSTSLLKLKMMWVLYTHCKRNTVQSPMDILKIRQIQVGR</sequence>
<dbReference type="KEGG" id="sbk:SHEWBE_2474"/>
<evidence type="ECO:0000313" key="1">
    <source>
        <dbReference type="EMBL" id="SQH76437.1"/>
    </source>
</evidence>
<evidence type="ECO:0000313" key="2">
    <source>
        <dbReference type="Proteomes" id="UP000250123"/>
    </source>
</evidence>
<name>A0A330M9F5_9GAMM</name>
<proteinExistence type="predicted"/>
<reference evidence="2" key="1">
    <citation type="submission" date="2018-06" db="EMBL/GenBank/DDBJ databases">
        <authorList>
            <person name="Cea G.-C."/>
            <person name="William W."/>
        </authorList>
    </citation>
    <scope>NUCLEOTIDE SEQUENCE [LARGE SCALE GENOMIC DNA]</scope>
    <source>
        <strain evidence="2">DB21MT-2</strain>
    </source>
</reference>
<protein>
    <submittedName>
        <fullName evidence="1">Uncharacterized protein</fullName>
    </submittedName>
</protein>
<dbReference type="Proteomes" id="UP000250123">
    <property type="component" value="Chromosome SHEWBE"/>
</dbReference>
<accession>A0A330M9F5</accession>
<dbReference type="AlphaFoldDB" id="A0A330M9F5"/>